<name>A0A0K1Q099_9BACT</name>
<feature type="signal peptide" evidence="2">
    <location>
        <begin position="1"/>
        <end position="26"/>
    </location>
</feature>
<dbReference type="InterPro" id="IPR018905">
    <property type="entry name" value="A-galactase_NEW3"/>
</dbReference>
<proteinExistence type="predicted"/>
<evidence type="ECO:0000313" key="5">
    <source>
        <dbReference type="Proteomes" id="UP000064967"/>
    </source>
</evidence>
<dbReference type="AlphaFoldDB" id="A0A0K1Q099"/>
<sequence>MARRITRSIRGLFAAGTLALAFSIAACVGSDATLVDKEHDASVVGADGAIAHDPDTASGDGGSKPTPNADADSIPDSGEDAEAAPAPDFTIAMNPPSITTTLGTVSHYTITLTSAGFSGPVSLVASGLPTGWTATFTPDIPTLDANKTVTVDVKVDVPIPVSGFNATLQVTAKAASLEHSASSLLNVASKYVLTIANGAGGGNHGFPTNLRIKVGTTLVVRNEDTTAHQMHYSAPFAHQSAPMGQGEEYAQTATATATSVETYCHSHGPAGSSINLAIDP</sequence>
<dbReference type="STRING" id="1391654.AKJ09_05836"/>
<dbReference type="EMBL" id="CP012333">
    <property type="protein sequence ID" value="AKU99172.1"/>
    <property type="molecule type" value="Genomic_DNA"/>
</dbReference>
<feature type="domain" description="Alpha-galactosidase NEW3" evidence="3">
    <location>
        <begin position="107"/>
        <end position="173"/>
    </location>
</feature>
<organism evidence="4 5">
    <name type="scientific">Labilithrix luteola</name>
    <dbReference type="NCBI Taxonomy" id="1391654"/>
    <lineage>
        <taxon>Bacteria</taxon>
        <taxon>Pseudomonadati</taxon>
        <taxon>Myxococcota</taxon>
        <taxon>Polyangia</taxon>
        <taxon>Polyangiales</taxon>
        <taxon>Labilitrichaceae</taxon>
        <taxon>Labilithrix</taxon>
    </lineage>
</organism>
<accession>A0A0K1Q099</accession>
<feature type="region of interest" description="Disordered" evidence="1">
    <location>
        <begin position="49"/>
        <end position="92"/>
    </location>
</feature>
<dbReference type="Gene3D" id="2.60.40.420">
    <property type="entry name" value="Cupredoxins - blue copper proteins"/>
    <property type="match status" value="1"/>
</dbReference>
<evidence type="ECO:0000313" key="4">
    <source>
        <dbReference type="EMBL" id="AKU99172.1"/>
    </source>
</evidence>
<dbReference type="Proteomes" id="UP000064967">
    <property type="component" value="Chromosome"/>
</dbReference>
<evidence type="ECO:0000256" key="2">
    <source>
        <dbReference type="SAM" id="SignalP"/>
    </source>
</evidence>
<evidence type="ECO:0000256" key="1">
    <source>
        <dbReference type="SAM" id="MobiDB-lite"/>
    </source>
</evidence>
<dbReference type="KEGG" id="llu:AKJ09_05836"/>
<dbReference type="PROSITE" id="PS51257">
    <property type="entry name" value="PROKAR_LIPOPROTEIN"/>
    <property type="match status" value="1"/>
</dbReference>
<gene>
    <name evidence="4" type="ORF">AKJ09_05836</name>
</gene>
<keyword evidence="5" id="KW-1185">Reference proteome</keyword>
<reference evidence="4 5" key="1">
    <citation type="submission" date="2015-08" db="EMBL/GenBank/DDBJ databases">
        <authorList>
            <person name="Babu N.S."/>
            <person name="Beckwith C.J."/>
            <person name="Beseler K.G."/>
            <person name="Brison A."/>
            <person name="Carone J.V."/>
            <person name="Caskin T.P."/>
            <person name="Diamond M."/>
            <person name="Durham M.E."/>
            <person name="Foxe J.M."/>
            <person name="Go M."/>
            <person name="Henderson B.A."/>
            <person name="Jones I.B."/>
            <person name="McGettigan J.A."/>
            <person name="Micheletti S.J."/>
            <person name="Nasrallah M.E."/>
            <person name="Ortiz D."/>
            <person name="Piller C.R."/>
            <person name="Privatt S.R."/>
            <person name="Schneider S.L."/>
            <person name="Sharp S."/>
            <person name="Smith T.C."/>
            <person name="Stanton J.D."/>
            <person name="Ullery H.E."/>
            <person name="Wilson R.J."/>
            <person name="Serrano M.G."/>
            <person name="Buck G."/>
            <person name="Lee V."/>
            <person name="Wang Y."/>
            <person name="Carvalho R."/>
            <person name="Voegtly L."/>
            <person name="Shi R."/>
            <person name="Duckworth R."/>
            <person name="Johnson A."/>
            <person name="Loviza R."/>
            <person name="Walstead R."/>
            <person name="Shah Z."/>
            <person name="Kiflezghi M."/>
            <person name="Wade K."/>
            <person name="Ball S.L."/>
            <person name="Bradley K.W."/>
            <person name="Asai D.J."/>
            <person name="Bowman C.A."/>
            <person name="Russell D.A."/>
            <person name="Pope W.H."/>
            <person name="Jacobs-Sera D."/>
            <person name="Hendrix R.W."/>
            <person name="Hatfull G.F."/>
        </authorList>
    </citation>
    <scope>NUCLEOTIDE SEQUENCE [LARGE SCALE GENOMIC DNA]</scope>
    <source>
        <strain evidence="4 5">DSM 27648</strain>
    </source>
</reference>
<feature type="chain" id="PRO_5005466574" description="Alpha-galactosidase NEW3 domain-containing protein" evidence="2">
    <location>
        <begin position="27"/>
        <end position="280"/>
    </location>
</feature>
<dbReference type="Pfam" id="PF10633">
    <property type="entry name" value="NPCBM_assoc"/>
    <property type="match status" value="1"/>
</dbReference>
<dbReference type="OrthoDB" id="345880at2"/>
<dbReference type="InterPro" id="IPR008972">
    <property type="entry name" value="Cupredoxin"/>
</dbReference>
<dbReference type="RefSeq" id="WP_146650505.1">
    <property type="nucleotide sequence ID" value="NZ_CP012333.1"/>
</dbReference>
<protein>
    <recommendedName>
        <fullName evidence="3">Alpha-galactosidase NEW3 domain-containing protein</fullName>
    </recommendedName>
</protein>
<keyword evidence="2" id="KW-0732">Signal</keyword>
<evidence type="ECO:0000259" key="3">
    <source>
        <dbReference type="Pfam" id="PF10633"/>
    </source>
</evidence>
<dbReference type="SUPFAM" id="SSF49503">
    <property type="entry name" value="Cupredoxins"/>
    <property type="match status" value="1"/>
</dbReference>